<keyword evidence="2" id="KW-1185">Reference proteome</keyword>
<evidence type="ECO:0000313" key="2">
    <source>
        <dbReference type="Proteomes" id="UP001469553"/>
    </source>
</evidence>
<gene>
    <name evidence="1" type="ORF">AMECASPLE_006890</name>
</gene>
<organism evidence="1 2">
    <name type="scientific">Ameca splendens</name>
    <dbReference type="NCBI Taxonomy" id="208324"/>
    <lineage>
        <taxon>Eukaryota</taxon>
        <taxon>Metazoa</taxon>
        <taxon>Chordata</taxon>
        <taxon>Craniata</taxon>
        <taxon>Vertebrata</taxon>
        <taxon>Euteleostomi</taxon>
        <taxon>Actinopterygii</taxon>
        <taxon>Neopterygii</taxon>
        <taxon>Teleostei</taxon>
        <taxon>Neoteleostei</taxon>
        <taxon>Acanthomorphata</taxon>
        <taxon>Ovalentaria</taxon>
        <taxon>Atherinomorphae</taxon>
        <taxon>Cyprinodontiformes</taxon>
        <taxon>Goodeidae</taxon>
        <taxon>Ameca</taxon>
    </lineage>
</organism>
<sequence length="113" mass="12794">MQVFNHVCIIAHEVLPSKIFHLSLPFKLPSFTPFFLHLFSPSFLCLPYHPRLSAMCVISPVLIPAFQQPAGMFLQCSIVQVQTEDLTEDIPRKSAARSPTEKKYILKHAEASE</sequence>
<evidence type="ECO:0000313" key="1">
    <source>
        <dbReference type="EMBL" id="MEQ2283030.1"/>
    </source>
</evidence>
<name>A0ABV0XNK7_9TELE</name>
<proteinExistence type="predicted"/>
<reference evidence="1 2" key="1">
    <citation type="submission" date="2021-06" db="EMBL/GenBank/DDBJ databases">
        <authorList>
            <person name="Palmer J.M."/>
        </authorList>
    </citation>
    <scope>NUCLEOTIDE SEQUENCE [LARGE SCALE GENOMIC DNA]</scope>
    <source>
        <strain evidence="1 2">AS_MEX2019</strain>
        <tissue evidence="1">Muscle</tissue>
    </source>
</reference>
<dbReference type="Proteomes" id="UP001469553">
    <property type="component" value="Unassembled WGS sequence"/>
</dbReference>
<protein>
    <submittedName>
        <fullName evidence="1">Uncharacterized protein</fullName>
    </submittedName>
</protein>
<dbReference type="EMBL" id="JAHRIP010009745">
    <property type="protein sequence ID" value="MEQ2283030.1"/>
    <property type="molecule type" value="Genomic_DNA"/>
</dbReference>
<accession>A0ABV0XNK7</accession>
<comment type="caution">
    <text evidence="1">The sequence shown here is derived from an EMBL/GenBank/DDBJ whole genome shotgun (WGS) entry which is preliminary data.</text>
</comment>